<proteinExistence type="predicted"/>
<organism evidence="1 2">
    <name type="scientific">Knufia obscura</name>
    <dbReference type="NCBI Taxonomy" id="1635080"/>
    <lineage>
        <taxon>Eukaryota</taxon>
        <taxon>Fungi</taxon>
        <taxon>Dikarya</taxon>
        <taxon>Ascomycota</taxon>
        <taxon>Pezizomycotina</taxon>
        <taxon>Eurotiomycetes</taxon>
        <taxon>Chaetothyriomycetidae</taxon>
        <taxon>Chaetothyriales</taxon>
        <taxon>Trichomeriaceae</taxon>
        <taxon>Knufia</taxon>
    </lineage>
</organism>
<reference evidence="1 2" key="1">
    <citation type="journal article" date="2023" name="Res Sq">
        <title>Genomic and morphological characterization of Knufia obscura isolated from the Mars 2020 spacecraft assembly facility.</title>
        <authorList>
            <person name="Chander A.M."/>
            <person name="Teixeira M.M."/>
            <person name="Singh N.K."/>
            <person name="Williams M.P."/>
            <person name="Parker C.W."/>
            <person name="Leo P."/>
            <person name="Stajich J.E."/>
            <person name="Torok T."/>
            <person name="Tighe S."/>
            <person name="Mason C.E."/>
            <person name="Venkateswaran K."/>
        </authorList>
    </citation>
    <scope>NUCLEOTIDE SEQUENCE [LARGE SCALE GENOMIC DNA]</scope>
    <source>
        <strain evidence="1 2">CCFEE 5817</strain>
    </source>
</reference>
<name>A0ABR0R7R5_9EURO</name>
<accession>A0ABR0R7R5</accession>
<dbReference type="Proteomes" id="UP001334248">
    <property type="component" value="Unassembled WGS sequence"/>
</dbReference>
<sequence length="84" mass="9201">MLDRDAWMTWFVEQEQSRMKQDLVDYRKEGGTLSQGNGGRTDITPGMLIQEIVAGLQKSTAAAASGDVEVGIFVIRRDRISAAG</sequence>
<gene>
    <name evidence="1" type="ORF">PMZ80_011156</name>
</gene>
<dbReference type="GeneID" id="90004605"/>
<dbReference type="RefSeq" id="XP_064724681.1">
    <property type="nucleotide sequence ID" value="XM_064879544.1"/>
</dbReference>
<dbReference type="EMBL" id="JAVHJV010000027">
    <property type="protein sequence ID" value="KAK5936591.1"/>
    <property type="molecule type" value="Genomic_DNA"/>
</dbReference>
<comment type="caution">
    <text evidence="1">The sequence shown here is derived from an EMBL/GenBank/DDBJ whole genome shotgun (WGS) entry which is preliminary data.</text>
</comment>
<protein>
    <submittedName>
        <fullName evidence="1">Uncharacterized protein</fullName>
    </submittedName>
</protein>
<evidence type="ECO:0000313" key="1">
    <source>
        <dbReference type="EMBL" id="KAK5936591.1"/>
    </source>
</evidence>
<keyword evidence="2" id="KW-1185">Reference proteome</keyword>
<evidence type="ECO:0000313" key="2">
    <source>
        <dbReference type="Proteomes" id="UP001334248"/>
    </source>
</evidence>